<evidence type="ECO:0000313" key="1">
    <source>
        <dbReference type="EMBL" id="SPJ85644.1"/>
    </source>
</evidence>
<dbReference type="AlphaFoldDB" id="A0AAE8MK49"/>
<proteinExistence type="predicted"/>
<gene>
    <name evidence="1" type="ORF">FTOL_11425</name>
</gene>
<evidence type="ECO:0000313" key="2">
    <source>
        <dbReference type="Proteomes" id="UP001187734"/>
    </source>
</evidence>
<sequence length="627" mass="70037">MDLEQFEFAEEWEWQDLNYINAIPPLIPYPSYCVSRRCGWCRFMIKSGEVITARSSGGTESSAFAFGDAFNDNKLLATFGRCKSDHISCASIGYHVECSTIASSFGLKKNDFLDVALYSYDPPIKEDKRRREWITNHLQQVIGREFAILPNEILFMVNKYLVLHYAIASLSCGSPPGRCTIEPSKSVWADYFCLDGVEYIANLSNSPKLGGRLLWDAPSKRGESFLYISEDHLGIRQVINDPTDISHDGQNNSGWWRTLPITSPVLTFSGDGLKLRSFAAAPLNPTVSWQCPMPPAALKSAAYHVIKKPSSSFGMTIEARMEALYFNEPDTTGYSTCWYEGKLVGLHAHKSWETLDFYGELEEEKEKRWHEVESKSAPYWVYRPLNPGEYVEQVWLSTRNGADNKSASSEDSRQSLESKPCTGTAIAMITNRSRTLTMGRSSTSQEDWKCITKALTGSTMCLFLNPRLEGISLIAASTVDEGESDSPPADLPVCVAEDAEAGVAGCSEASLEKVEEIVLCEEQSGKDTSDISGMLFRYTDGKQACVGKFRLDHMQPPLSVAGSECLYMGIKSFDDEKSVVKRVALSEPEDEPEEGEEGLEWTRTPWKGNLAWRFTQEYNDIGLVFNN</sequence>
<keyword evidence="2" id="KW-1185">Reference proteome</keyword>
<comment type="caution">
    <text evidence="1">The sequence shown here is derived from an EMBL/GenBank/DDBJ whole genome shotgun (WGS) entry which is preliminary data.</text>
</comment>
<protein>
    <submittedName>
        <fullName evidence="1">Uncharacterized protein</fullName>
    </submittedName>
</protein>
<dbReference type="EMBL" id="ONZP01000491">
    <property type="protein sequence ID" value="SPJ85644.1"/>
    <property type="molecule type" value="Genomic_DNA"/>
</dbReference>
<dbReference type="Proteomes" id="UP001187734">
    <property type="component" value="Unassembled WGS sequence"/>
</dbReference>
<organism evidence="1 2">
    <name type="scientific">Fusarium torulosum</name>
    <dbReference type="NCBI Taxonomy" id="33205"/>
    <lineage>
        <taxon>Eukaryota</taxon>
        <taxon>Fungi</taxon>
        <taxon>Dikarya</taxon>
        <taxon>Ascomycota</taxon>
        <taxon>Pezizomycotina</taxon>
        <taxon>Sordariomycetes</taxon>
        <taxon>Hypocreomycetidae</taxon>
        <taxon>Hypocreales</taxon>
        <taxon>Nectriaceae</taxon>
        <taxon>Fusarium</taxon>
    </lineage>
</organism>
<accession>A0AAE8MK49</accession>
<name>A0AAE8MK49_9HYPO</name>
<reference evidence="1" key="1">
    <citation type="submission" date="2018-03" db="EMBL/GenBank/DDBJ databases">
        <authorList>
            <person name="Guldener U."/>
        </authorList>
    </citation>
    <scope>NUCLEOTIDE SEQUENCE</scope>
</reference>